<evidence type="ECO:0000256" key="2">
    <source>
        <dbReference type="ARBA" id="ARBA00016534"/>
    </source>
</evidence>
<dbReference type="GO" id="GO:0051258">
    <property type="term" value="P:protein polymerization"/>
    <property type="evidence" value="ECO:0007669"/>
    <property type="project" value="InterPro"/>
</dbReference>
<dbReference type="GO" id="GO:0030674">
    <property type="term" value="F:protein-macromolecule adaptor activity"/>
    <property type="evidence" value="ECO:0007669"/>
    <property type="project" value="TreeGrafter"/>
</dbReference>
<dbReference type="PANTHER" id="PTHR47221">
    <property type="entry name" value="FIBRINOGEN ALPHA CHAIN"/>
    <property type="match status" value="1"/>
</dbReference>
<evidence type="ECO:0000256" key="8">
    <source>
        <dbReference type="ARBA" id="ARBA00023180"/>
    </source>
</evidence>
<feature type="non-terminal residue" evidence="14">
    <location>
        <position position="1"/>
    </location>
</feature>
<dbReference type="GO" id="GO:0005577">
    <property type="term" value="C:fibrinogen complex"/>
    <property type="evidence" value="ECO:0007669"/>
    <property type="project" value="InterPro"/>
</dbReference>
<dbReference type="GO" id="GO:0005102">
    <property type="term" value="F:signaling receptor binding"/>
    <property type="evidence" value="ECO:0007669"/>
    <property type="project" value="InterPro"/>
</dbReference>
<evidence type="ECO:0000313" key="14">
    <source>
        <dbReference type="EMBL" id="KAG6924706.1"/>
    </source>
</evidence>
<dbReference type="FunFam" id="1.20.5.50:FF:000002">
    <property type="entry name" value="Fibrinogen beta chain"/>
    <property type="match status" value="1"/>
</dbReference>
<name>A0A8T1S6V8_CHESE</name>
<dbReference type="PANTHER" id="PTHR47221:SF5">
    <property type="entry name" value="FIBRINOGEN C-TERMINAL DOMAIN-CONTAINING PROTEIN"/>
    <property type="match status" value="1"/>
</dbReference>
<dbReference type="InterPro" id="IPR036056">
    <property type="entry name" value="Fibrinogen-like_C"/>
</dbReference>
<dbReference type="SMART" id="SM00186">
    <property type="entry name" value="FBG"/>
    <property type="match status" value="1"/>
</dbReference>
<dbReference type="Gene3D" id="3.90.215.10">
    <property type="entry name" value="Gamma Fibrinogen, chain A, domain 1"/>
    <property type="match status" value="1"/>
</dbReference>
<feature type="compositionally biased region" description="Basic and acidic residues" evidence="11">
    <location>
        <begin position="52"/>
        <end position="68"/>
    </location>
</feature>
<evidence type="ECO:0000256" key="1">
    <source>
        <dbReference type="ARBA" id="ARBA00004613"/>
    </source>
</evidence>
<keyword evidence="12" id="KW-0732">Signal</keyword>
<keyword evidence="15" id="KW-1185">Reference proteome</keyword>
<evidence type="ECO:0000256" key="4">
    <source>
        <dbReference type="ARBA" id="ARBA00022696"/>
    </source>
</evidence>
<dbReference type="GO" id="GO:0042730">
    <property type="term" value="P:fibrinolysis"/>
    <property type="evidence" value="ECO:0007669"/>
    <property type="project" value="TreeGrafter"/>
</dbReference>
<keyword evidence="4" id="KW-0356">Hemostasis</keyword>
<dbReference type="SUPFAM" id="SSF56496">
    <property type="entry name" value="Fibrinogen C-terminal domain-like"/>
    <property type="match status" value="1"/>
</dbReference>
<dbReference type="Gene3D" id="1.20.5.50">
    <property type="match status" value="2"/>
</dbReference>
<evidence type="ECO:0000256" key="10">
    <source>
        <dbReference type="SAM" id="Coils"/>
    </source>
</evidence>
<organism evidence="14 15">
    <name type="scientific">Chelydra serpentina</name>
    <name type="common">Snapping turtle</name>
    <name type="synonym">Testudo serpentina</name>
    <dbReference type="NCBI Taxonomy" id="8475"/>
    <lineage>
        <taxon>Eukaryota</taxon>
        <taxon>Metazoa</taxon>
        <taxon>Chordata</taxon>
        <taxon>Craniata</taxon>
        <taxon>Vertebrata</taxon>
        <taxon>Euteleostomi</taxon>
        <taxon>Archelosauria</taxon>
        <taxon>Testudinata</taxon>
        <taxon>Testudines</taxon>
        <taxon>Cryptodira</taxon>
        <taxon>Durocryptodira</taxon>
        <taxon>Americhelydia</taxon>
        <taxon>Chelydroidea</taxon>
        <taxon>Chelydridae</taxon>
        <taxon>Chelydra</taxon>
    </lineage>
</organism>
<dbReference type="NCBIfam" id="NF040941">
    <property type="entry name" value="GGGWT_bact"/>
    <property type="match status" value="1"/>
</dbReference>
<dbReference type="SUPFAM" id="SSF58010">
    <property type="entry name" value="Fibrinogen coiled-coil and central regions"/>
    <property type="match status" value="1"/>
</dbReference>
<dbReference type="AlphaFoldDB" id="A0A8T1S6V8"/>
<evidence type="ECO:0000313" key="15">
    <source>
        <dbReference type="Proteomes" id="UP000765507"/>
    </source>
</evidence>
<feature type="coiled-coil region" evidence="10">
    <location>
        <begin position="209"/>
        <end position="236"/>
    </location>
</feature>
<dbReference type="CDD" id="cd00087">
    <property type="entry name" value="FReD"/>
    <property type="match status" value="1"/>
</dbReference>
<dbReference type="EMBL" id="JAHGAV010000541">
    <property type="protein sequence ID" value="KAG6924706.1"/>
    <property type="molecule type" value="Genomic_DNA"/>
</dbReference>
<comment type="caution">
    <text evidence="14">The sequence shown here is derived from an EMBL/GenBank/DDBJ whole genome shotgun (WGS) entry which is preliminary data.</text>
</comment>
<reference evidence="14 15" key="1">
    <citation type="journal article" date="2020" name="G3 (Bethesda)">
        <title>Draft Genome of the Common Snapping Turtle, Chelydra serpentina, a Model for Phenotypic Plasticity in Reptiles.</title>
        <authorList>
            <person name="Das D."/>
            <person name="Singh S.K."/>
            <person name="Bierstedt J."/>
            <person name="Erickson A."/>
            <person name="Galli G.L.J."/>
            <person name="Crossley D.A. 2nd"/>
            <person name="Rhen T."/>
        </authorList>
    </citation>
    <scope>NUCLEOTIDE SEQUENCE [LARGE SCALE GENOMIC DNA]</scope>
    <source>
        <strain evidence="14">KW</strain>
    </source>
</reference>
<comment type="subcellular location">
    <subcellularLocation>
        <location evidence="1">Secreted</location>
    </subcellularLocation>
</comment>
<evidence type="ECO:0000256" key="3">
    <source>
        <dbReference type="ARBA" id="ARBA00022525"/>
    </source>
</evidence>
<feature type="chain" id="PRO_5035908610" description="Fibrinogen beta chain" evidence="12">
    <location>
        <begin position="35"/>
        <end position="503"/>
    </location>
</feature>
<feature type="region of interest" description="Disordered" evidence="11">
    <location>
        <begin position="40"/>
        <end position="102"/>
    </location>
</feature>
<dbReference type="OrthoDB" id="9930906at2759"/>
<keyword evidence="3" id="KW-0964">Secreted</keyword>
<keyword evidence="8" id="KW-0325">Glycoprotein</keyword>
<dbReference type="InterPro" id="IPR020837">
    <property type="entry name" value="Fibrinogen_CS"/>
</dbReference>
<evidence type="ECO:0000256" key="9">
    <source>
        <dbReference type="ARBA" id="ARBA00025974"/>
    </source>
</evidence>
<evidence type="ECO:0000259" key="13">
    <source>
        <dbReference type="PROSITE" id="PS51406"/>
    </source>
</evidence>
<keyword evidence="5 10" id="KW-0175">Coiled coil</keyword>
<evidence type="ECO:0000256" key="11">
    <source>
        <dbReference type="SAM" id="MobiDB-lite"/>
    </source>
</evidence>
<dbReference type="InterPro" id="IPR037579">
    <property type="entry name" value="FIB_ANG-like"/>
</dbReference>
<dbReference type="InterPro" id="IPR012290">
    <property type="entry name" value="Fibrinogen_a/b/g_coil_dom"/>
</dbReference>
<protein>
    <recommendedName>
        <fullName evidence="2">Fibrinogen beta chain</fullName>
    </recommendedName>
</protein>
<dbReference type="PROSITE" id="PS00514">
    <property type="entry name" value="FIBRINOGEN_C_1"/>
    <property type="match status" value="1"/>
</dbReference>
<keyword evidence="6" id="KW-0094">Blood coagulation</keyword>
<dbReference type="InterPro" id="IPR014716">
    <property type="entry name" value="Fibrinogen_a/b/g_C_1"/>
</dbReference>
<dbReference type="InterPro" id="IPR002181">
    <property type="entry name" value="Fibrinogen_a/b/g_C_dom"/>
</dbReference>
<evidence type="ECO:0000256" key="5">
    <source>
        <dbReference type="ARBA" id="ARBA00023054"/>
    </source>
</evidence>
<dbReference type="FunFam" id="3.90.215.10:FF:000006">
    <property type="entry name" value="Fibrinogen beta chain"/>
    <property type="match status" value="1"/>
</dbReference>
<dbReference type="Pfam" id="PF08702">
    <property type="entry name" value="Fib_alpha"/>
    <property type="match status" value="1"/>
</dbReference>
<proteinExistence type="predicted"/>
<dbReference type="PROSITE" id="PS51406">
    <property type="entry name" value="FIBRINOGEN_C_2"/>
    <property type="match status" value="1"/>
</dbReference>
<dbReference type="SMART" id="SM01212">
    <property type="entry name" value="Fib_alpha"/>
    <property type="match status" value="1"/>
</dbReference>
<gene>
    <name evidence="14" type="primary">FGB</name>
    <name evidence="14" type="ORF">G0U57_016713</name>
</gene>
<feature type="signal peptide" evidence="12">
    <location>
        <begin position="1"/>
        <end position="34"/>
    </location>
</feature>
<keyword evidence="7" id="KW-1015">Disulfide bond</keyword>
<dbReference type="GO" id="GO:0034116">
    <property type="term" value="P:positive regulation of heterotypic cell-cell adhesion"/>
    <property type="evidence" value="ECO:0007669"/>
    <property type="project" value="TreeGrafter"/>
</dbReference>
<evidence type="ECO:0000256" key="7">
    <source>
        <dbReference type="ARBA" id="ARBA00023157"/>
    </source>
</evidence>
<sequence length="503" mass="56846">YLQQGKVSKLFKQASIMKLLLLCLLCVFIIKSLASVDYDDEESDHAPGANGEKLDARGHRPVDRRREPIPTLRPAPPPISKGGYQARPTKPPTQGQKKGSAIYPDAGGCRHASDELGVLCPTGCELQTEMVKQEKSVKSDIRDLKIKVEKQSETSSTFYEYMNTLEDKLARRQKQIKDNENVVSEYNTEIEQHYMYIRENMDNNIPSSLRVLRSVVDTLHKKIQKLENAIASQMDNCRSSCIVSCNIPVVSGKECEDIIRKGGDSSEMYLIQPDAFFKPYKAYCDMTTAKGGWTLIQNRQDGSVGFGRTWDAYKKGFGNIAKSGGKKYCDTPGEYWLGNDKISQLTKMGPTEVLIEMEDWNGDKVSANYGGFTIQNEANKYQISVSNYKGTAGNALMDGASQLYGENRTMTVHNGMFFSTFDRDNDGWVHADPRKQCSKEDGGGWWYNRCHSANPNGRYYWGGQYSWDMAKHGTDDGVVWMNWKGSWYSLKKMSMKIRPFFPQ</sequence>
<dbReference type="Proteomes" id="UP000765507">
    <property type="component" value="Unassembled WGS sequence"/>
</dbReference>
<evidence type="ECO:0000256" key="6">
    <source>
        <dbReference type="ARBA" id="ARBA00023084"/>
    </source>
</evidence>
<dbReference type="GO" id="GO:0005201">
    <property type="term" value="F:extracellular matrix structural constituent"/>
    <property type="evidence" value="ECO:0007669"/>
    <property type="project" value="TreeGrafter"/>
</dbReference>
<dbReference type="GO" id="GO:0070527">
    <property type="term" value="P:platelet aggregation"/>
    <property type="evidence" value="ECO:0007669"/>
    <property type="project" value="TreeGrafter"/>
</dbReference>
<feature type="domain" description="Fibrinogen C-terminal" evidence="13">
    <location>
        <begin position="246"/>
        <end position="501"/>
    </location>
</feature>
<dbReference type="GO" id="GO:0072377">
    <property type="term" value="P:blood coagulation, common pathway"/>
    <property type="evidence" value="ECO:0007669"/>
    <property type="project" value="TreeGrafter"/>
</dbReference>
<evidence type="ECO:0000256" key="12">
    <source>
        <dbReference type="SAM" id="SignalP"/>
    </source>
</evidence>
<accession>A0A8T1S6V8</accession>
<dbReference type="Pfam" id="PF00147">
    <property type="entry name" value="Fibrinogen_C"/>
    <property type="match status" value="1"/>
</dbReference>
<comment type="subunit">
    <text evidence="9">Heterohexamer; disulfide linked. Contains 2 sets of 3 non-identical chains (alpha, beta and gamma). The 2 heterotrimers are in head to head conformation with the N-termini in a small central domain.</text>
</comment>